<accession>A0A1X2YVS8</accession>
<proteinExistence type="predicted"/>
<feature type="domain" description="HNH nuclease" evidence="1">
    <location>
        <begin position="152"/>
        <end position="204"/>
    </location>
</feature>
<gene>
    <name evidence="2" type="ORF">B0487_1765</name>
</gene>
<name>A0A1X2YVS8_BIFAD</name>
<dbReference type="Proteomes" id="UP000193377">
    <property type="component" value="Unassembled WGS sequence"/>
</dbReference>
<protein>
    <submittedName>
        <fullName evidence="2">Restriction endonuclease</fullName>
    </submittedName>
</protein>
<dbReference type="GO" id="GO:0004519">
    <property type="term" value="F:endonuclease activity"/>
    <property type="evidence" value="ECO:0007669"/>
    <property type="project" value="UniProtKB-KW"/>
</dbReference>
<evidence type="ECO:0000259" key="1">
    <source>
        <dbReference type="Pfam" id="PF13391"/>
    </source>
</evidence>
<sequence length="256" mass="29116">MAGRNNWTREQTMMAFALYRILPSGKWDKRNPTVQRLADHIRRSPSAVALKLGNLASLDENRTAKGLTNCSRLDREIWEEYAERGDALVFESAQLLASALNGPDDRPAVNGDSVVEQIVAPQIGYDRPALVTQRVNQQYFRNTLVHNYHDRCCITGIAIDPLLVASHIKPWKDSSPTEKVAASNGLLLNAFHDKAFDQGLITLDNDFAIHVSPHVEHTEINDEWLYRYDGRRISLPVVCSPSREFLEFHREHIYQL</sequence>
<dbReference type="RefSeq" id="WP_236838141.1">
    <property type="nucleotide sequence ID" value="NZ_LNKD01000002.1"/>
</dbReference>
<dbReference type="EMBL" id="LNKD01000002">
    <property type="protein sequence ID" value="OSG86253.1"/>
    <property type="molecule type" value="Genomic_DNA"/>
</dbReference>
<evidence type="ECO:0000313" key="3">
    <source>
        <dbReference type="Proteomes" id="UP000193377"/>
    </source>
</evidence>
<dbReference type="InterPro" id="IPR003615">
    <property type="entry name" value="HNH_nuc"/>
</dbReference>
<organism evidence="2 3">
    <name type="scientific">Bifidobacterium adolescentis</name>
    <dbReference type="NCBI Taxonomy" id="1680"/>
    <lineage>
        <taxon>Bacteria</taxon>
        <taxon>Bacillati</taxon>
        <taxon>Actinomycetota</taxon>
        <taxon>Actinomycetes</taxon>
        <taxon>Bifidobacteriales</taxon>
        <taxon>Bifidobacteriaceae</taxon>
        <taxon>Bifidobacterium</taxon>
    </lineage>
</organism>
<keyword evidence="2" id="KW-0255">Endonuclease</keyword>
<comment type="caution">
    <text evidence="2">The sequence shown here is derived from an EMBL/GenBank/DDBJ whole genome shotgun (WGS) entry which is preliminary data.</text>
</comment>
<reference evidence="2 3" key="1">
    <citation type="journal article" date="2016" name="Sci. Rep.">
        <title>Evaluation of genetic diversity among strains of the human gut commensal Bifidobacterium adolescentis.</title>
        <authorList>
            <person name="Duranti S."/>
            <person name="Milani C."/>
            <person name="Lugli G.A."/>
            <person name="Mancabelli L."/>
            <person name="Turroni F."/>
            <person name="Ferrario C."/>
            <person name="Mangifesta M."/>
            <person name="Viappiani A."/>
            <person name="Sanchez B."/>
            <person name="Margolles A."/>
            <person name="van Sinderen D."/>
            <person name="Ventura M."/>
        </authorList>
    </citation>
    <scope>NUCLEOTIDE SEQUENCE [LARGE SCALE GENOMIC DNA]</scope>
    <source>
        <strain evidence="2 3">487B</strain>
    </source>
</reference>
<keyword evidence="2" id="KW-0378">Hydrolase</keyword>
<dbReference type="Pfam" id="PF13391">
    <property type="entry name" value="HNH_2"/>
    <property type="match status" value="1"/>
</dbReference>
<dbReference type="AlphaFoldDB" id="A0A1X2YVS8"/>
<keyword evidence="2" id="KW-0540">Nuclease</keyword>
<evidence type="ECO:0000313" key="2">
    <source>
        <dbReference type="EMBL" id="OSG86253.1"/>
    </source>
</evidence>